<keyword evidence="4" id="KW-0378">Hydrolase</keyword>
<dbReference type="GO" id="GO:0004177">
    <property type="term" value="F:aminopeptidase activity"/>
    <property type="evidence" value="ECO:0007669"/>
    <property type="project" value="UniProtKB-KW"/>
</dbReference>
<dbReference type="InterPro" id="IPR027268">
    <property type="entry name" value="Peptidase_M4/M1_CTD_sf"/>
</dbReference>
<dbReference type="PANTHER" id="PTHR45726:SF3">
    <property type="entry name" value="LEUKOTRIENE A-4 HYDROLASE"/>
    <property type="match status" value="1"/>
</dbReference>
<comment type="caution">
    <text evidence="4">The sequence shown here is derived from an EMBL/GenBank/DDBJ whole genome shotgun (WGS) entry which is preliminary data.</text>
</comment>
<dbReference type="InterPro" id="IPR042097">
    <property type="entry name" value="Aminopeptidase_N-like_N_sf"/>
</dbReference>
<feature type="domain" description="Aminopeptidase N-like N-terminal" evidence="3">
    <location>
        <begin position="43"/>
        <end position="220"/>
    </location>
</feature>
<feature type="chain" id="PRO_5045420782" evidence="1">
    <location>
        <begin position="20"/>
        <end position="539"/>
    </location>
</feature>
<keyword evidence="4" id="KW-0031">Aminopeptidase</keyword>
<dbReference type="RefSeq" id="WP_408075509.1">
    <property type="nucleotide sequence ID" value="NZ_JBELQB010000010.1"/>
</dbReference>
<evidence type="ECO:0000313" key="4">
    <source>
        <dbReference type="EMBL" id="MFL9838554.1"/>
    </source>
</evidence>
<accession>A0ABW8YEE9</accession>
<dbReference type="Pfam" id="PF17900">
    <property type="entry name" value="Peptidase_M1_N"/>
    <property type="match status" value="1"/>
</dbReference>
<dbReference type="SUPFAM" id="SSF63737">
    <property type="entry name" value="Leukotriene A4 hydrolase N-terminal domain"/>
    <property type="match status" value="1"/>
</dbReference>
<protein>
    <submittedName>
        <fullName evidence="4">M1 family metallopeptidase</fullName>
        <ecNumber evidence="4">3.4.11.-</ecNumber>
    </submittedName>
</protein>
<dbReference type="SUPFAM" id="SSF55486">
    <property type="entry name" value="Metalloproteases ('zincins'), catalytic domain"/>
    <property type="match status" value="1"/>
</dbReference>
<dbReference type="InterPro" id="IPR034015">
    <property type="entry name" value="M1_LTA4H"/>
</dbReference>
<dbReference type="Pfam" id="PF01433">
    <property type="entry name" value="Peptidase_M1"/>
    <property type="match status" value="1"/>
</dbReference>
<dbReference type="EMBL" id="JBELQB010000010">
    <property type="protein sequence ID" value="MFL9838554.1"/>
    <property type="molecule type" value="Genomic_DNA"/>
</dbReference>
<keyword evidence="5" id="KW-1185">Reference proteome</keyword>
<dbReference type="EC" id="3.4.11.-" evidence="4"/>
<organism evidence="4 5">
    <name type="scientific">Flavobacterium rhizophilum</name>
    <dbReference type="NCBI Taxonomy" id="3163296"/>
    <lineage>
        <taxon>Bacteria</taxon>
        <taxon>Pseudomonadati</taxon>
        <taxon>Bacteroidota</taxon>
        <taxon>Flavobacteriia</taxon>
        <taxon>Flavobacteriales</taxon>
        <taxon>Flavobacteriaceae</taxon>
        <taxon>Flavobacterium</taxon>
    </lineage>
</organism>
<evidence type="ECO:0000256" key="1">
    <source>
        <dbReference type="SAM" id="SignalP"/>
    </source>
</evidence>
<evidence type="ECO:0000259" key="3">
    <source>
        <dbReference type="Pfam" id="PF17900"/>
    </source>
</evidence>
<dbReference type="Gene3D" id="2.60.40.1730">
    <property type="entry name" value="tricorn interacting facor f3 domain"/>
    <property type="match status" value="1"/>
</dbReference>
<feature type="domain" description="Peptidase M1 membrane alanine aminopeptidase" evidence="2">
    <location>
        <begin position="258"/>
        <end position="462"/>
    </location>
</feature>
<keyword evidence="4" id="KW-0645">Protease</keyword>
<sequence>MKNTLLLIVALFAFAFANAQEFSRRDSLHGGLRPERTSFDVLRYDLNITVNPDKRYINGYNDITFKVVSSTQKIQLDLFENMKIESIMLKNKRLEYTRDNDAVFISFPNELKAGSEHTLRFNYSGNPKVARNAPWDGGFVFTEDDNGKPWVGVAVQGTGASLWYPVKDHQSDEPDNGASIKVAVPNGLMNVSNGRFKGSKNLKNGYTRWDWEVKNPINNYDITVNIADYVHIHDNYKGLDLDYYVLSYNKEKAEEQFKQVKPMMECFQTKFGEYPFKEDGYKLVETPYLGMEHQSAVAYGNNYKMGYRGGDLSYTGVGLTFDYIIIHETGHEWFGNSITSKDIADMWIHESFTTYSETVYLECTLGYDKAMQYVYGQRMGVRNDKPVIGIFGVNREGSGDMYYKGALMLNTIRHIVNDDDKWWAMLLKYSEKYKKQVIEGQDVINFFSKESGINLEPVFNQYLRYRNIPKLELKLEDHKLQYRWETDEENFAMPVDVDIYGKNIRLNGTNDWQTLTVEADKIKDVQPKIKEFYIKVDKM</sequence>
<evidence type="ECO:0000313" key="5">
    <source>
        <dbReference type="Proteomes" id="UP001629059"/>
    </source>
</evidence>
<dbReference type="Proteomes" id="UP001629059">
    <property type="component" value="Unassembled WGS sequence"/>
</dbReference>
<dbReference type="InterPro" id="IPR014782">
    <property type="entry name" value="Peptidase_M1_dom"/>
</dbReference>
<proteinExistence type="predicted"/>
<keyword evidence="1" id="KW-0732">Signal</keyword>
<dbReference type="CDD" id="cd09603">
    <property type="entry name" value="M1_APN_like"/>
    <property type="match status" value="1"/>
</dbReference>
<reference evidence="4 5" key="1">
    <citation type="submission" date="2024-06" db="EMBL/GenBank/DDBJ databases">
        <authorList>
            <person name="Kaempfer P."/>
            <person name="Viver T."/>
        </authorList>
    </citation>
    <scope>NUCLEOTIDE SEQUENCE [LARGE SCALE GENOMIC DNA]</scope>
    <source>
        <strain evidence="4 5">ST-75</strain>
    </source>
</reference>
<dbReference type="PANTHER" id="PTHR45726">
    <property type="entry name" value="LEUKOTRIENE A-4 HYDROLASE"/>
    <property type="match status" value="1"/>
</dbReference>
<dbReference type="InterPro" id="IPR045357">
    <property type="entry name" value="Aminopeptidase_N-like_N"/>
</dbReference>
<name>A0ABW8YEE9_9FLAO</name>
<evidence type="ECO:0000259" key="2">
    <source>
        <dbReference type="Pfam" id="PF01433"/>
    </source>
</evidence>
<dbReference type="Gene3D" id="1.10.390.10">
    <property type="entry name" value="Neutral Protease Domain 2"/>
    <property type="match status" value="1"/>
</dbReference>
<gene>
    <name evidence="4" type="ORF">ABS768_13655</name>
</gene>
<feature type="signal peptide" evidence="1">
    <location>
        <begin position="1"/>
        <end position="19"/>
    </location>
</feature>